<dbReference type="WBParaSite" id="Gr19_v10_g9490.t1">
    <property type="protein sequence ID" value="Gr19_v10_g9490.t1"/>
    <property type="gene ID" value="Gr19_v10_g9490"/>
</dbReference>
<sequence length="268" mass="30523">MFNYCRCERCGLPRHWYKITFAGGDSNPYMLDEDVFEHLQLKNVPAILFNRIAVMDESPDGVTIKGYENGQFVPLDAVCPLRQPARNLQIMKRLWHACKFKNLSLRQFFNNKDVLQTKTQCLLPNHCFRTLPLMKRQLRPTRKIGIFKRLTRDFNGSAKIVQKGILTPFWAGAPIQAGAPGRARGAPIRERGAPRGGAPIQAMGAPIRPLMDRPIPIPLEPQPNAFLRDPRVRFRPRAPPRRRALLDIVLEEPLVLQEREPAPPGVDL</sequence>
<dbReference type="AlphaFoldDB" id="A0A914IEJ7"/>
<feature type="region of interest" description="Disordered" evidence="1">
    <location>
        <begin position="178"/>
        <end position="201"/>
    </location>
</feature>
<evidence type="ECO:0000313" key="3">
    <source>
        <dbReference type="WBParaSite" id="Gr19_v10_g9490.t1"/>
    </source>
</evidence>
<dbReference type="Proteomes" id="UP000887572">
    <property type="component" value="Unplaced"/>
</dbReference>
<evidence type="ECO:0000313" key="2">
    <source>
        <dbReference type="Proteomes" id="UP000887572"/>
    </source>
</evidence>
<reference evidence="3" key="1">
    <citation type="submission" date="2022-11" db="UniProtKB">
        <authorList>
            <consortium name="WormBaseParasite"/>
        </authorList>
    </citation>
    <scope>IDENTIFICATION</scope>
</reference>
<organism evidence="2 3">
    <name type="scientific">Globodera rostochiensis</name>
    <name type="common">Golden nematode worm</name>
    <name type="synonym">Heterodera rostochiensis</name>
    <dbReference type="NCBI Taxonomy" id="31243"/>
    <lineage>
        <taxon>Eukaryota</taxon>
        <taxon>Metazoa</taxon>
        <taxon>Ecdysozoa</taxon>
        <taxon>Nematoda</taxon>
        <taxon>Chromadorea</taxon>
        <taxon>Rhabditida</taxon>
        <taxon>Tylenchina</taxon>
        <taxon>Tylenchomorpha</taxon>
        <taxon>Tylenchoidea</taxon>
        <taxon>Heteroderidae</taxon>
        <taxon>Heteroderinae</taxon>
        <taxon>Globodera</taxon>
    </lineage>
</organism>
<name>A0A914IEJ7_GLORO</name>
<evidence type="ECO:0000256" key="1">
    <source>
        <dbReference type="SAM" id="MobiDB-lite"/>
    </source>
</evidence>
<protein>
    <submittedName>
        <fullName evidence="3">Uncharacterized protein</fullName>
    </submittedName>
</protein>
<accession>A0A914IEJ7</accession>
<proteinExistence type="predicted"/>
<keyword evidence="2" id="KW-1185">Reference proteome</keyword>